<organism evidence="5 6">
    <name type="scientific">Paenibacillus algicola</name>
    <dbReference type="NCBI Taxonomy" id="2565926"/>
    <lineage>
        <taxon>Bacteria</taxon>
        <taxon>Bacillati</taxon>
        <taxon>Bacillota</taxon>
        <taxon>Bacilli</taxon>
        <taxon>Bacillales</taxon>
        <taxon>Paenibacillaceae</taxon>
        <taxon>Paenibacillus</taxon>
    </lineage>
</organism>
<name>A0A4P8XNN0_9BACL</name>
<dbReference type="EMBL" id="CP040396">
    <property type="protein sequence ID" value="QCT03330.1"/>
    <property type="molecule type" value="Genomic_DNA"/>
</dbReference>
<keyword evidence="1" id="KW-0805">Transcription regulation</keyword>
<dbReference type="InterPro" id="IPR036390">
    <property type="entry name" value="WH_DNA-bd_sf"/>
</dbReference>
<keyword evidence="3" id="KW-0804">Transcription</keyword>
<reference evidence="5 6" key="1">
    <citation type="submission" date="2019-05" db="EMBL/GenBank/DDBJ databases">
        <authorList>
            <person name="Chen C."/>
        </authorList>
    </citation>
    <scope>NUCLEOTIDE SEQUENCE [LARGE SCALE GENOMIC DNA]</scope>
    <source>
        <strain evidence="5 6">HB172198</strain>
    </source>
</reference>
<protein>
    <submittedName>
        <fullName evidence="5">MarR family transcriptional regulator</fullName>
    </submittedName>
</protein>
<feature type="domain" description="HTH marR-type" evidence="4">
    <location>
        <begin position="48"/>
        <end position="178"/>
    </location>
</feature>
<evidence type="ECO:0000256" key="3">
    <source>
        <dbReference type="ARBA" id="ARBA00023163"/>
    </source>
</evidence>
<evidence type="ECO:0000313" key="5">
    <source>
        <dbReference type="EMBL" id="QCT03330.1"/>
    </source>
</evidence>
<dbReference type="PANTHER" id="PTHR42756">
    <property type="entry name" value="TRANSCRIPTIONAL REGULATOR, MARR"/>
    <property type="match status" value="1"/>
</dbReference>
<evidence type="ECO:0000256" key="2">
    <source>
        <dbReference type="ARBA" id="ARBA00023125"/>
    </source>
</evidence>
<dbReference type="GO" id="GO:0003677">
    <property type="term" value="F:DNA binding"/>
    <property type="evidence" value="ECO:0007669"/>
    <property type="project" value="UniProtKB-KW"/>
</dbReference>
<proteinExistence type="predicted"/>
<sequence>MWNVKGTREALTSNLVLRYSLTVKRFEYKTSLRSKGGAVINDTKNCIERYIEADLAVSRRIIADTRDKMGIDLTREQFQTLRMIRSHEQCTSKLLSELLCVGKSSISSNVNRMEERGWIERHRDDEDRRVVYLSLTAEGENVLQSSEQLLQSVVASYMTHFEPQEVEQFITLFEKLAKLMQE</sequence>
<dbReference type="Gene3D" id="1.10.10.10">
    <property type="entry name" value="Winged helix-like DNA-binding domain superfamily/Winged helix DNA-binding domain"/>
    <property type="match status" value="1"/>
</dbReference>
<dbReference type="Proteomes" id="UP000300879">
    <property type="component" value="Chromosome"/>
</dbReference>
<dbReference type="InterPro" id="IPR036388">
    <property type="entry name" value="WH-like_DNA-bd_sf"/>
</dbReference>
<dbReference type="PROSITE" id="PS01117">
    <property type="entry name" value="HTH_MARR_1"/>
    <property type="match status" value="1"/>
</dbReference>
<dbReference type="PROSITE" id="PS50995">
    <property type="entry name" value="HTH_MARR_2"/>
    <property type="match status" value="1"/>
</dbReference>
<dbReference type="Pfam" id="PF12802">
    <property type="entry name" value="MarR_2"/>
    <property type="match status" value="1"/>
</dbReference>
<gene>
    <name evidence="5" type="ORF">E6C60_2618</name>
</gene>
<dbReference type="InterPro" id="IPR023187">
    <property type="entry name" value="Tscrpt_reg_MarR-type_CS"/>
</dbReference>
<evidence type="ECO:0000256" key="1">
    <source>
        <dbReference type="ARBA" id="ARBA00023015"/>
    </source>
</evidence>
<keyword evidence="2" id="KW-0238">DNA-binding</keyword>
<dbReference type="KEGG" id="palo:E6C60_2618"/>
<evidence type="ECO:0000259" key="4">
    <source>
        <dbReference type="PROSITE" id="PS50995"/>
    </source>
</evidence>
<dbReference type="InterPro" id="IPR000835">
    <property type="entry name" value="HTH_MarR-typ"/>
</dbReference>
<keyword evidence="6" id="KW-1185">Reference proteome</keyword>
<dbReference type="PANTHER" id="PTHR42756:SF1">
    <property type="entry name" value="TRANSCRIPTIONAL REPRESSOR OF EMRAB OPERON"/>
    <property type="match status" value="1"/>
</dbReference>
<dbReference type="GO" id="GO:0003700">
    <property type="term" value="F:DNA-binding transcription factor activity"/>
    <property type="evidence" value="ECO:0007669"/>
    <property type="project" value="InterPro"/>
</dbReference>
<dbReference type="SMART" id="SM00347">
    <property type="entry name" value="HTH_MARR"/>
    <property type="match status" value="1"/>
</dbReference>
<accession>A0A4P8XNN0</accession>
<evidence type="ECO:0000313" key="6">
    <source>
        <dbReference type="Proteomes" id="UP000300879"/>
    </source>
</evidence>
<dbReference type="AlphaFoldDB" id="A0A4P8XNN0"/>
<dbReference type="PRINTS" id="PR00598">
    <property type="entry name" value="HTHMARR"/>
</dbReference>
<dbReference type="SUPFAM" id="SSF46785">
    <property type="entry name" value="Winged helix' DNA-binding domain"/>
    <property type="match status" value="1"/>
</dbReference>